<accession>A0ABD5CA54</accession>
<name>A0ABD5CA54_9BURK</name>
<protein>
    <submittedName>
        <fullName evidence="1">Uncharacterized protein</fullName>
    </submittedName>
</protein>
<reference evidence="1 2" key="1">
    <citation type="submission" date="2023-08" db="EMBL/GenBank/DDBJ databases">
        <title>Genome sequencing of plant associated microbes to promote plant fitness in Sorghum bicolor and Oryza sativa.</title>
        <authorList>
            <person name="Coleman-Derr D."/>
        </authorList>
    </citation>
    <scope>NUCLEOTIDE SEQUENCE [LARGE SCALE GENOMIC DNA]</scope>
    <source>
        <strain evidence="1 2">SLBN-33</strain>
    </source>
</reference>
<proteinExistence type="predicted"/>
<evidence type="ECO:0000313" key="1">
    <source>
        <dbReference type="EMBL" id="MDR6202149.1"/>
    </source>
</evidence>
<organism evidence="1 2">
    <name type="scientific">Paraburkholderia graminis</name>
    <dbReference type="NCBI Taxonomy" id="60548"/>
    <lineage>
        <taxon>Bacteria</taxon>
        <taxon>Pseudomonadati</taxon>
        <taxon>Pseudomonadota</taxon>
        <taxon>Betaproteobacteria</taxon>
        <taxon>Burkholderiales</taxon>
        <taxon>Burkholderiaceae</taxon>
        <taxon>Paraburkholderia</taxon>
    </lineage>
</organism>
<gene>
    <name evidence="1" type="ORF">QF025_000869</name>
</gene>
<evidence type="ECO:0000313" key="2">
    <source>
        <dbReference type="Proteomes" id="UP001245184"/>
    </source>
</evidence>
<dbReference type="RefSeq" id="WP_310030366.1">
    <property type="nucleotide sequence ID" value="NZ_JAVIZN010000002.1"/>
</dbReference>
<dbReference type="AlphaFoldDB" id="A0ABD5CA54"/>
<comment type="caution">
    <text evidence="1">The sequence shown here is derived from an EMBL/GenBank/DDBJ whole genome shotgun (WGS) entry which is preliminary data.</text>
</comment>
<sequence length="98" mass="10539">MKTGVDMRYENLIADARDGELTESTRVRAAFDAIYCCSPDLESMVQSLTVLGLSADDVSLVGRLADWVMNVAPRGPLPMSPSEAVALAERVHKVTAGE</sequence>
<dbReference type="Proteomes" id="UP001245184">
    <property type="component" value="Unassembled WGS sequence"/>
</dbReference>
<dbReference type="EMBL" id="JAVIZN010000002">
    <property type="protein sequence ID" value="MDR6202149.1"/>
    <property type="molecule type" value="Genomic_DNA"/>
</dbReference>